<dbReference type="PANTHER" id="PTHR10775">
    <property type="entry name" value="OS08G0208400 PROTEIN"/>
    <property type="match status" value="1"/>
</dbReference>
<dbReference type="Pfam" id="PF02992">
    <property type="entry name" value="Transposase_21"/>
    <property type="match status" value="1"/>
</dbReference>
<protein>
    <submittedName>
        <fullName evidence="1">Uncharacterized protein</fullName>
    </submittedName>
</protein>
<evidence type="ECO:0000313" key="2">
    <source>
        <dbReference type="Proteomes" id="UP000257109"/>
    </source>
</evidence>
<dbReference type="InterPro" id="IPR004242">
    <property type="entry name" value="Transposase_21"/>
</dbReference>
<dbReference type="EMBL" id="QJKJ01010205">
    <property type="protein sequence ID" value="RDX74356.1"/>
    <property type="molecule type" value="Genomic_DNA"/>
</dbReference>
<dbReference type="PANTHER" id="PTHR10775:SF180">
    <property type="entry name" value="TRANSPOSON, EN_SPM-LIKE, TRANSPOSASE-ASSOCIATED DOMAIN PROTEIN-RELATED"/>
    <property type="match status" value="1"/>
</dbReference>
<sequence length="154" mass="18210">MWDKGVKVYSGYKEENFNLRTMLFGTINDFPAYDNLSRYNIKGQCACPLYEEKKCLPKTLYILPLSHRYRLLRKAFNRNTKECRAPVPLIESPHGVERYHITDENMGRDAWQGDETRRQLFVSGIQNHNIIATTFNAKTPQKRLEREKDHCRIK</sequence>
<evidence type="ECO:0000313" key="1">
    <source>
        <dbReference type="EMBL" id="RDX74356.1"/>
    </source>
</evidence>
<reference evidence="1" key="1">
    <citation type="submission" date="2018-05" db="EMBL/GenBank/DDBJ databases">
        <title>Draft genome of Mucuna pruriens seed.</title>
        <authorList>
            <person name="Nnadi N.E."/>
            <person name="Vos R."/>
            <person name="Hasami M.H."/>
            <person name="Devisetty U.K."/>
            <person name="Aguiy J.C."/>
        </authorList>
    </citation>
    <scope>NUCLEOTIDE SEQUENCE [LARGE SCALE GENOMIC DNA]</scope>
    <source>
        <strain evidence="1">JCA_2017</strain>
    </source>
</reference>
<feature type="non-terminal residue" evidence="1">
    <location>
        <position position="1"/>
    </location>
</feature>
<accession>A0A371F7T6</accession>
<dbReference type="AlphaFoldDB" id="A0A371F7T6"/>
<proteinExistence type="predicted"/>
<gene>
    <name evidence="1" type="ORF">CR513_45907</name>
</gene>
<keyword evidence="2" id="KW-1185">Reference proteome</keyword>
<name>A0A371F7T6_MUCPR</name>
<comment type="caution">
    <text evidence="1">The sequence shown here is derived from an EMBL/GenBank/DDBJ whole genome shotgun (WGS) entry which is preliminary data.</text>
</comment>
<organism evidence="1 2">
    <name type="scientific">Mucuna pruriens</name>
    <name type="common">Velvet bean</name>
    <name type="synonym">Dolichos pruriens</name>
    <dbReference type="NCBI Taxonomy" id="157652"/>
    <lineage>
        <taxon>Eukaryota</taxon>
        <taxon>Viridiplantae</taxon>
        <taxon>Streptophyta</taxon>
        <taxon>Embryophyta</taxon>
        <taxon>Tracheophyta</taxon>
        <taxon>Spermatophyta</taxon>
        <taxon>Magnoliopsida</taxon>
        <taxon>eudicotyledons</taxon>
        <taxon>Gunneridae</taxon>
        <taxon>Pentapetalae</taxon>
        <taxon>rosids</taxon>
        <taxon>fabids</taxon>
        <taxon>Fabales</taxon>
        <taxon>Fabaceae</taxon>
        <taxon>Papilionoideae</taxon>
        <taxon>50 kb inversion clade</taxon>
        <taxon>NPAAA clade</taxon>
        <taxon>indigoferoid/millettioid clade</taxon>
        <taxon>Phaseoleae</taxon>
        <taxon>Mucuna</taxon>
    </lineage>
</organism>
<dbReference type="Proteomes" id="UP000257109">
    <property type="component" value="Unassembled WGS sequence"/>
</dbReference>